<protein>
    <recommendedName>
        <fullName evidence="4">Flagellar protein FlaG</fullName>
    </recommendedName>
</protein>
<dbReference type="EMBL" id="CP081869">
    <property type="protein sequence ID" value="QZO01005.1"/>
    <property type="molecule type" value="Genomic_DNA"/>
</dbReference>
<sequence>MTTSLAPVRRSPESVQPVAAPAAGPAEITVRPDLAMNAQRSVEKDAQTGSLVYRLVDVATGFVAVQTPSESRLRLRAYIDGVTAQSAPEPALEVTA</sequence>
<reference evidence="2" key="1">
    <citation type="submission" date="2021-08" db="EMBL/GenBank/DDBJ databases">
        <authorList>
            <person name="Zhang H."/>
            <person name="Xu M."/>
            <person name="Yu Z."/>
            <person name="Yang L."/>
            <person name="Cai Y."/>
        </authorList>
    </citation>
    <scope>NUCLEOTIDE SEQUENCE</scope>
    <source>
        <strain evidence="2">CHL1</strain>
    </source>
</reference>
<dbReference type="Proteomes" id="UP000825701">
    <property type="component" value="Chromosome"/>
</dbReference>
<name>A0A9E6RBV4_9HYPH</name>
<dbReference type="AlphaFoldDB" id="A0A9E6RBV4"/>
<accession>A0A9E6RBV4</accession>
<proteinExistence type="predicted"/>
<evidence type="ECO:0000313" key="2">
    <source>
        <dbReference type="EMBL" id="QZO01005.1"/>
    </source>
</evidence>
<gene>
    <name evidence="2" type="ORF">K6K41_05190</name>
</gene>
<feature type="region of interest" description="Disordered" evidence="1">
    <location>
        <begin position="1"/>
        <end position="24"/>
    </location>
</feature>
<evidence type="ECO:0000256" key="1">
    <source>
        <dbReference type="SAM" id="MobiDB-lite"/>
    </source>
</evidence>
<organism evidence="2 3">
    <name type="scientific">Chenggangzhangella methanolivorans</name>
    <dbReference type="NCBI Taxonomy" id="1437009"/>
    <lineage>
        <taxon>Bacteria</taxon>
        <taxon>Pseudomonadati</taxon>
        <taxon>Pseudomonadota</taxon>
        <taxon>Alphaproteobacteria</taxon>
        <taxon>Hyphomicrobiales</taxon>
        <taxon>Methylopilaceae</taxon>
        <taxon>Chenggangzhangella</taxon>
    </lineage>
</organism>
<evidence type="ECO:0008006" key="4">
    <source>
        <dbReference type="Google" id="ProtNLM"/>
    </source>
</evidence>
<dbReference type="RefSeq" id="WP_261404223.1">
    <property type="nucleotide sequence ID" value="NZ_CP081869.1"/>
</dbReference>
<evidence type="ECO:0000313" key="3">
    <source>
        <dbReference type="Proteomes" id="UP000825701"/>
    </source>
</evidence>
<dbReference type="KEGG" id="cmet:K6K41_05190"/>
<keyword evidence="3" id="KW-1185">Reference proteome</keyword>